<feature type="signal peptide" evidence="1">
    <location>
        <begin position="1"/>
        <end position="19"/>
    </location>
</feature>
<gene>
    <name evidence="2" type="ORF">NCTC12151_01714</name>
</gene>
<dbReference type="AlphaFoldDB" id="A0A2X4ULF0"/>
<dbReference type="RefSeq" id="WP_111740248.1">
    <property type="nucleotide sequence ID" value="NZ_LR698987.1"/>
</dbReference>
<protein>
    <submittedName>
        <fullName evidence="2">Uncharacterized protein</fullName>
    </submittedName>
</protein>
<sequence>MIKQLLVLTSLCGCFAVQAQEYIPEIPAVHHAEERFNCKAFNAPADNPTAGKWDGMYYSVFDMGDEFLVGHSGKWKYRSPKLIQYKNQRIMAVDAMRYGVVDTSSGRAFFIGDRSKNAMILFSECEKIQKKA</sequence>
<evidence type="ECO:0000313" key="2">
    <source>
        <dbReference type="EMBL" id="SQI40746.1"/>
    </source>
</evidence>
<reference evidence="2 3" key="1">
    <citation type="submission" date="2018-06" db="EMBL/GenBank/DDBJ databases">
        <authorList>
            <consortium name="Pathogen Informatics"/>
            <person name="Doyle S."/>
        </authorList>
    </citation>
    <scope>NUCLEOTIDE SEQUENCE [LARGE SCALE GENOMIC DNA]</scope>
    <source>
        <strain evidence="2 3">NCTC12151</strain>
    </source>
</reference>
<accession>A0A2X4ULF0</accession>
<organism evidence="2 3">
    <name type="scientific">Leminorella richardii</name>
    <dbReference type="NCBI Taxonomy" id="158841"/>
    <lineage>
        <taxon>Bacteria</taxon>
        <taxon>Pseudomonadati</taxon>
        <taxon>Pseudomonadota</taxon>
        <taxon>Gammaproteobacteria</taxon>
        <taxon>Enterobacterales</taxon>
        <taxon>Budviciaceae</taxon>
        <taxon>Leminorella</taxon>
    </lineage>
</organism>
<dbReference type="KEGG" id="lri:NCTC12151_01714"/>
<keyword evidence="3" id="KW-1185">Reference proteome</keyword>
<dbReference type="EMBL" id="LS483470">
    <property type="protein sequence ID" value="SQI40746.1"/>
    <property type="molecule type" value="Genomic_DNA"/>
</dbReference>
<evidence type="ECO:0000313" key="3">
    <source>
        <dbReference type="Proteomes" id="UP000249005"/>
    </source>
</evidence>
<feature type="chain" id="PRO_5016018804" evidence="1">
    <location>
        <begin position="20"/>
        <end position="132"/>
    </location>
</feature>
<name>A0A2X4ULF0_9GAMM</name>
<evidence type="ECO:0000256" key="1">
    <source>
        <dbReference type="SAM" id="SignalP"/>
    </source>
</evidence>
<keyword evidence="1" id="KW-0732">Signal</keyword>
<proteinExistence type="predicted"/>
<dbReference type="Proteomes" id="UP000249005">
    <property type="component" value="Chromosome 1"/>
</dbReference>